<comment type="caution">
    <text evidence="2">The sequence shown here is derived from an EMBL/GenBank/DDBJ whole genome shotgun (WGS) entry which is preliminary data.</text>
</comment>
<protein>
    <submittedName>
        <fullName evidence="2">Uncharacterized protein</fullName>
    </submittedName>
</protein>
<keyword evidence="1" id="KW-0812">Transmembrane</keyword>
<feature type="transmembrane region" description="Helical" evidence="1">
    <location>
        <begin position="36"/>
        <end position="54"/>
    </location>
</feature>
<name>A0A2N1MQS4_9GLOM</name>
<evidence type="ECO:0000313" key="2">
    <source>
        <dbReference type="EMBL" id="PKK63997.1"/>
    </source>
</evidence>
<evidence type="ECO:0000256" key="1">
    <source>
        <dbReference type="SAM" id="Phobius"/>
    </source>
</evidence>
<reference evidence="2 3" key="2">
    <citation type="submission" date="2017-10" db="EMBL/GenBank/DDBJ databases">
        <title>Extensive intraspecific genome diversity in a model arbuscular mycorrhizal fungus.</title>
        <authorList>
            <person name="Chen E.C.H."/>
            <person name="Morin E."/>
            <person name="Baudet D."/>
            <person name="Noel J."/>
            <person name="Ndikumana S."/>
            <person name="Charron P."/>
            <person name="St-Onge C."/>
            <person name="Giorgi J."/>
            <person name="Grigoriev I.V."/>
            <person name="Roux C."/>
            <person name="Martin F.M."/>
            <person name="Corradi N."/>
        </authorList>
    </citation>
    <scope>NUCLEOTIDE SEQUENCE [LARGE SCALE GENOMIC DNA]</scope>
    <source>
        <strain evidence="2 3">C2</strain>
    </source>
</reference>
<accession>A0A2N1MQS4</accession>
<gene>
    <name evidence="2" type="ORF">RhiirC2_118783</name>
</gene>
<reference evidence="2 3" key="1">
    <citation type="submission" date="2016-04" db="EMBL/GenBank/DDBJ databases">
        <title>Genome analyses suggest a sexual origin of heterokaryosis in a supposedly ancient asexual fungus.</title>
        <authorList>
            <person name="Ropars J."/>
            <person name="Sedzielewska K."/>
            <person name="Noel J."/>
            <person name="Charron P."/>
            <person name="Farinelli L."/>
            <person name="Marton T."/>
            <person name="Kruger M."/>
            <person name="Pelin A."/>
            <person name="Brachmann A."/>
            <person name="Corradi N."/>
        </authorList>
    </citation>
    <scope>NUCLEOTIDE SEQUENCE [LARGE SCALE GENOMIC DNA]</scope>
    <source>
        <strain evidence="2 3">C2</strain>
    </source>
</reference>
<sequence>MVSTNFNFFFHFEIIFFLKFFHPLGSRTCSSDFRLLQALILPFEFFISVVFIFFC</sequence>
<feature type="transmembrane region" description="Helical" evidence="1">
    <location>
        <begin position="6"/>
        <end position="24"/>
    </location>
</feature>
<dbReference type="EMBL" id="LLXL01001527">
    <property type="protein sequence ID" value="PKK63997.1"/>
    <property type="molecule type" value="Genomic_DNA"/>
</dbReference>
<dbReference type="Proteomes" id="UP000233469">
    <property type="component" value="Unassembled WGS sequence"/>
</dbReference>
<evidence type="ECO:0000313" key="3">
    <source>
        <dbReference type="Proteomes" id="UP000233469"/>
    </source>
</evidence>
<keyword evidence="1" id="KW-0472">Membrane</keyword>
<organism evidence="2 3">
    <name type="scientific">Rhizophagus irregularis</name>
    <dbReference type="NCBI Taxonomy" id="588596"/>
    <lineage>
        <taxon>Eukaryota</taxon>
        <taxon>Fungi</taxon>
        <taxon>Fungi incertae sedis</taxon>
        <taxon>Mucoromycota</taxon>
        <taxon>Glomeromycotina</taxon>
        <taxon>Glomeromycetes</taxon>
        <taxon>Glomerales</taxon>
        <taxon>Glomeraceae</taxon>
        <taxon>Rhizophagus</taxon>
    </lineage>
</organism>
<dbReference type="AlphaFoldDB" id="A0A2N1MQS4"/>
<proteinExistence type="predicted"/>
<keyword evidence="1" id="KW-1133">Transmembrane helix</keyword>